<accession>A0A1D1V299</accession>
<name>A0A1D1V299_RAMVA</name>
<dbReference type="GO" id="GO:0003677">
    <property type="term" value="F:DNA binding"/>
    <property type="evidence" value="ECO:0007669"/>
    <property type="project" value="InterPro"/>
</dbReference>
<feature type="compositionally biased region" description="Basic and acidic residues" evidence="1">
    <location>
        <begin position="11"/>
        <end position="31"/>
    </location>
</feature>
<evidence type="ECO:0000256" key="1">
    <source>
        <dbReference type="SAM" id="MobiDB-lite"/>
    </source>
</evidence>
<dbReference type="AlphaFoldDB" id="A0A1D1V299"/>
<dbReference type="EMBL" id="BDGG01000003">
    <property type="protein sequence ID" value="GAU94980.1"/>
    <property type="molecule type" value="Genomic_DNA"/>
</dbReference>
<comment type="caution">
    <text evidence="3">The sequence shown here is derived from an EMBL/GenBank/DDBJ whole genome shotgun (WGS) entry which is preliminary data.</text>
</comment>
<protein>
    <recommendedName>
        <fullName evidence="2">BEN domain-containing protein</fullName>
    </recommendedName>
</protein>
<keyword evidence="4" id="KW-1185">Reference proteome</keyword>
<evidence type="ECO:0000313" key="3">
    <source>
        <dbReference type="EMBL" id="GAU94980.1"/>
    </source>
</evidence>
<sequence>MKLLSDEDELRDSCTKDKKKSPENREPLDQNKVKIIHDMVAMFCDGKKLTQPKTAEINKRISTHCSGLSKKHKKIAPLTSV</sequence>
<evidence type="ECO:0000259" key="2">
    <source>
        <dbReference type="Pfam" id="PF10523"/>
    </source>
</evidence>
<organism evidence="3 4">
    <name type="scientific">Ramazzottius varieornatus</name>
    <name type="common">Water bear</name>
    <name type="synonym">Tardigrade</name>
    <dbReference type="NCBI Taxonomy" id="947166"/>
    <lineage>
        <taxon>Eukaryota</taxon>
        <taxon>Metazoa</taxon>
        <taxon>Ecdysozoa</taxon>
        <taxon>Tardigrada</taxon>
        <taxon>Eutardigrada</taxon>
        <taxon>Parachela</taxon>
        <taxon>Hypsibioidea</taxon>
        <taxon>Ramazzottiidae</taxon>
        <taxon>Ramazzottius</taxon>
    </lineage>
</organism>
<evidence type="ECO:0000313" key="4">
    <source>
        <dbReference type="Proteomes" id="UP000186922"/>
    </source>
</evidence>
<reference evidence="3 4" key="1">
    <citation type="journal article" date="2016" name="Nat. Commun.">
        <title>Extremotolerant tardigrade genome and improved radiotolerance of human cultured cells by tardigrade-unique protein.</title>
        <authorList>
            <person name="Hashimoto T."/>
            <person name="Horikawa D.D."/>
            <person name="Saito Y."/>
            <person name="Kuwahara H."/>
            <person name="Kozuka-Hata H."/>
            <person name="Shin-I T."/>
            <person name="Minakuchi Y."/>
            <person name="Ohishi K."/>
            <person name="Motoyama A."/>
            <person name="Aizu T."/>
            <person name="Enomoto A."/>
            <person name="Kondo K."/>
            <person name="Tanaka S."/>
            <person name="Hara Y."/>
            <person name="Koshikawa S."/>
            <person name="Sagara H."/>
            <person name="Miura T."/>
            <person name="Yokobori S."/>
            <person name="Miyagawa K."/>
            <person name="Suzuki Y."/>
            <person name="Kubo T."/>
            <person name="Oyama M."/>
            <person name="Kohara Y."/>
            <person name="Fujiyama A."/>
            <person name="Arakawa K."/>
            <person name="Katayama T."/>
            <person name="Toyoda A."/>
            <person name="Kunieda T."/>
        </authorList>
    </citation>
    <scope>NUCLEOTIDE SEQUENCE [LARGE SCALE GENOMIC DNA]</scope>
    <source>
        <strain evidence="3 4">YOKOZUNA-1</strain>
    </source>
</reference>
<feature type="domain" description="BEN" evidence="2">
    <location>
        <begin position="13"/>
        <end position="65"/>
    </location>
</feature>
<dbReference type="InterPro" id="IPR018379">
    <property type="entry name" value="BEN_domain"/>
</dbReference>
<feature type="region of interest" description="Disordered" evidence="1">
    <location>
        <begin position="1"/>
        <end position="31"/>
    </location>
</feature>
<feature type="compositionally biased region" description="Acidic residues" evidence="1">
    <location>
        <begin position="1"/>
        <end position="10"/>
    </location>
</feature>
<dbReference type="Pfam" id="PF10523">
    <property type="entry name" value="BEN"/>
    <property type="match status" value="1"/>
</dbReference>
<gene>
    <name evidence="3" type="primary">RvY_06674-1</name>
    <name evidence="3" type="synonym">RvY_06674.1</name>
    <name evidence="3" type="ORF">RvY_06674</name>
</gene>
<dbReference type="Proteomes" id="UP000186922">
    <property type="component" value="Unassembled WGS sequence"/>
</dbReference>
<proteinExistence type="predicted"/>